<evidence type="ECO:0000313" key="1">
    <source>
        <dbReference type="EMBL" id="SVB93346.1"/>
    </source>
</evidence>
<dbReference type="AlphaFoldDB" id="A0A382I191"/>
<proteinExistence type="predicted"/>
<organism evidence="1">
    <name type="scientific">marine metagenome</name>
    <dbReference type="NCBI Taxonomy" id="408172"/>
    <lineage>
        <taxon>unclassified sequences</taxon>
        <taxon>metagenomes</taxon>
        <taxon>ecological metagenomes</taxon>
    </lineage>
</organism>
<sequence length="70" mass="8240">MVCHDKILPKKSRVTYYSKRALKLGLVVKWISHWSSEPRFGVRIPARPPKIWTWMVIKKYFGYPPIPEAG</sequence>
<reference evidence="1" key="1">
    <citation type="submission" date="2018-05" db="EMBL/GenBank/DDBJ databases">
        <authorList>
            <person name="Lanie J.A."/>
            <person name="Ng W.-L."/>
            <person name="Kazmierczak K.M."/>
            <person name="Andrzejewski T.M."/>
            <person name="Davidsen T.M."/>
            <person name="Wayne K.J."/>
            <person name="Tettelin H."/>
            <person name="Glass J.I."/>
            <person name="Rusch D."/>
            <person name="Podicherti R."/>
            <person name="Tsui H.-C.T."/>
            <person name="Winkler M.E."/>
        </authorList>
    </citation>
    <scope>NUCLEOTIDE SEQUENCE</scope>
</reference>
<accession>A0A382I191</accession>
<feature type="non-terminal residue" evidence="1">
    <location>
        <position position="70"/>
    </location>
</feature>
<gene>
    <name evidence="1" type="ORF">METZ01_LOCUS246200</name>
</gene>
<dbReference type="EMBL" id="UINC01064561">
    <property type="protein sequence ID" value="SVB93346.1"/>
    <property type="molecule type" value="Genomic_DNA"/>
</dbReference>
<protein>
    <submittedName>
        <fullName evidence="1">Uncharacterized protein</fullName>
    </submittedName>
</protein>
<name>A0A382I191_9ZZZZ</name>